<accession>A0A0D0Q5W6</accession>
<dbReference type="STRING" id="1123501.Wenmar_03612"/>
<dbReference type="GO" id="GO:0032259">
    <property type="term" value="P:methylation"/>
    <property type="evidence" value="ECO:0007669"/>
    <property type="project" value="UniProtKB-KW"/>
</dbReference>
<dbReference type="InterPro" id="IPR004556">
    <property type="entry name" value="HemK-like"/>
</dbReference>
<dbReference type="PATRIC" id="fig|1123501.6.peg.3739"/>
<dbReference type="PANTHER" id="PTHR18895">
    <property type="entry name" value="HEMK METHYLTRANSFERASE"/>
    <property type="match status" value="1"/>
</dbReference>
<dbReference type="GO" id="GO:0003676">
    <property type="term" value="F:nucleic acid binding"/>
    <property type="evidence" value="ECO:0007669"/>
    <property type="project" value="InterPro"/>
</dbReference>
<evidence type="ECO:0000256" key="3">
    <source>
        <dbReference type="ARBA" id="ARBA00022679"/>
    </source>
</evidence>
<dbReference type="AlphaFoldDB" id="A0A0D0Q5W6"/>
<dbReference type="PANTHER" id="PTHR18895:SF74">
    <property type="entry name" value="MTRF1L RELEASE FACTOR GLUTAMINE METHYLTRANSFERASE"/>
    <property type="match status" value="1"/>
</dbReference>
<feature type="compositionally biased region" description="Basic and acidic residues" evidence="6">
    <location>
        <begin position="333"/>
        <end position="354"/>
    </location>
</feature>
<keyword evidence="2" id="KW-0489">Methyltransferase</keyword>
<gene>
    <name evidence="9" type="ORF">Wenmar_03612</name>
</gene>
<feature type="compositionally biased region" description="Basic residues" evidence="6">
    <location>
        <begin position="245"/>
        <end position="257"/>
    </location>
</feature>
<dbReference type="EMBL" id="AONG01000019">
    <property type="protein sequence ID" value="KIQ67882.1"/>
    <property type="molecule type" value="Genomic_DNA"/>
</dbReference>
<feature type="domain" description="Methyltransferase small" evidence="7">
    <location>
        <begin position="97"/>
        <end position="189"/>
    </location>
</feature>
<keyword evidence="3" id="KW-0808">Transferase</keyword>
<dbReference type="CDD" id="cd02440">
    <property type="entry name" value="AdoMet_MTases"/>
    <property type="match status" value="1"/>
</dbReference>
<feature type="region of interest" description="Disordered" evidence="6">
    <location>
        <begin position="309"/>
        <end position="354"/>
    </location>
</feature>
<dbReference type="InterPro" id="IPR029063">
    <property type="entry name" value="SAM-dependent_MTases_sf"/>
</dbReference>
<evidence type="ECO:0000259" key="8">
    <source>
        <dbReference type="Pfam" id="PF17827"/>
    </source>
</evidence>
<dbReference type="Gene3D" id="3.40.50.150">
    <property type="entry name" value="Vaccinia Virus protein VP39"/>
    <property type="match status" value="1"/>
</dbReference>
<evidence type="ECO:0000259" key="7">
    <source>
        <dbReference type="Pfam" id="PF05175"/>
    </source>
</evidence>
<dbReference type="Pfam" id="PF17827">
    <property type="entry name" value="PrmC_N"/>
    <property type="match status" value="1"/>
</dbReference>
<comment type="catalytic activity">
    <reaction evidence="5">
        <text>L-glutaminyl-[peptide chain release factor] + S-adenosyl-L-methionine = N(5)-methyl-L-glutaminyl-[peptide chain release factor] + S-adenosyl-L-homocysteine + H(+)</text>
        <dbReference type="Rhea" id="RHEA:42896"/>
        <dbReference type="Rhea" id="RHEA-COMP:10271"/>
        <dbReference type="Rhea" id="RHEA-COMP:10272"/>
        <dbReference type="ChEBI" id="CHEBI:15378"/>
        <dbReference type="ChEBI" id="CHEBI:30011"/>
        <dbReference type="ChEBI" id="CHEBI:57856"/>
        <dbReference type="ChEBI" id="CHEBI:59789"/>
        <dbReference type="ChEBI" id="CHEBI:61891"/>
        <dbReference type="EC" id="2.1.1.297"/>
    </reaction>
</comment>
<dbReference type="InterPro" id="IPR040758">
    <property type="entry name" value="PrmC_N"/>
</dbReference>
<dbReference type="Proteomes" id="UP000035100">
    <property type="component" value="Unassembled WGS sequence"/>
</dbReference>
<dbReference type="SUPFAM" id="SSF53335">
    <property type="entry name" value="S-adenosyl-L-methionine-dependent methyltransferases"/>
    <property type="match status" value="1"/>
</dbReference>
<dbReference type="InterPro" id="IPR019874">
    <property type="entry name" value="RF_methyltr_PrmC"/>
</dbReference>
<dbReference type="Gene3D" id="1.10.8.10">
    <property type="entry name" value="DNA helicase RuvA subunit, C-terminal domain"/>
    <property type="match status" value="1"/>
</dbReference>
<sequence length="354" mass="37498">MTGSALLVAAVRRLGEAGVPDAALDARRLLAHALGIAPDRLTLHLPEAVPDAVAAAYEALISRRAAREPVAQITGRRMFYGREFLVTADVLDPRPETEVLIEAALAAPFETVLDLGTGSGCILLTLLAEMEGSRGVGTDVSGPACDVAEENARRLGMGDRARIVHTDWWAGVTGSFDLIVSNPPYIAAAEMAGLEPEVREWEPRGALTDEADGLGAYRTILSGAPQRLVPGGRADPRDRGGAGGGRRRPGPPRRFHRGAADPRSRRPGPRHRGRSRAGRAVLGTDPRGRAVFSGVASCHRAPRMFSRTCTTGEDAAAPSPRGRSPDHPAVPPARHDHGAADPDKTNLQAERRAT</sequence>
<dbReference type="eggNOG" id="COG2890">
    <property type="taxonomic scope" value="Bacteria"/>
</dbReference>
<evidence type="ECO:0000313" key="10">
    <source>
        <dbReference type="Proteomes" id="UP000035100"/>
    </source>
</evidence>
<dbReference type="GO" id="GO:0102559">
    <property type="term" value="F:peptide chain release factor N(5)-glutamine methyltransferase activity"/>
    <property type="evidence" value="ECO:0007669"/>
    <property type="project" value="UniProtKB-EC"/>
</dbReference>
<reference evidence="9 10" key="1">
    <citation type="submission" date="2013-01" db="EMBL/GenBank/DDBJ databases">
        <authorList>
            <person name="Fiebig A."/>
            <person name="Goeker M."/>
            <person name="Klenk H.-P.P."/>
        </authorList>
    </citation>
    <scope>NUCLEOTIDE SEQUENCE [LARGE SCALE GENOMIC DNA]</scope>
    <source>
        <strain evidence="9 10">DSM 24838</strain>
    </source>
</reference>
<dbReference type="InterPro" id="IPR007848">
    <property type="entry name" value="Small_mtfrase_dom"/>
</dbReference>
<comment type="caution">
    <text evidence="9">The sequence shown here is derived from an EMBL/GenBank/DDBJ whole genome shotgun (WGS) entry which is preliminary data.</text>
</comment>
<keyword evidence="10" id="KW-1185">Reference proteome</keyword>
<dbReference type="Pfam" id="PF05175">
    <property type="entry name" value="MTS"/>
    <property type="match status" value="1"/>
</dbReference>
<keyword evidence="4" id="KW-0949">S-adenosyl-L-methionine</keyword>
<feature type="compositionally biased region" description="Basic residues" evidence="6">
    <location>
        <begin position="265"/>
        <end position="277"/>
    </location>
</feature>
<proteinExistence type="predicted"/>
<evidence type="ECO:0000256" key="5">
    <source>
        <dbReference type="ARBA" id="ARBA00048391"/>
    </source>
</evidence>
<evidence type="ECO:0000313" key="9">
    <source>
        <dbReference type="EMBL" id="KIQ67882.1"/>
    </source>
</evidence>
<evidence type="ECO:0000256" key="4">
    <source>
        <dbReference type="ARBA" id="ARBA00022691"/>
    </source>
</evidence>
<dbReference type="InterPro" id="IPR002052">
    <property type="entry name" value="DNA_methylase_N6_adenine_CS"/>
</dbReference>
<dbReference type="EC" id="2.1.1.297" evidence="1"/>
<protein>
    <recommendedName>
        <fullName evidence="1">peptide chain release factor N(5)-glutamine methyltransferase</fullName>
        <ecNumber evidence="1">2.1.1.297</ecNumber>
    </recommendedName>
</protein>
<evidence type="ECO:0000256" key="1">
    <source>
        <dbReference type="ARBA" id="ARBA00012771"/>
    </source>
</evidence>
<dbReference type="NCBIfam" id="TIGR00536">
    <property type="entry name" value="hemK_fam"/>
    <property type="match status" value="1"/>
</dbReference>
<dbReference type="PROSITE" id="PS00092">
    <property type="entry name" value="N6_MTASE"/>
    <property type="match status" value="1"/>
</dbReference>
<feature type="domain" description="Release factor glutamine methyltransferase N-terminal" evidence="8">
    <location>
        <begin position="6"/>
        <end position="75"/>
    </location>
</feature>
<feature type="region of interest" description="Disordered" evidence="6">
    <location>
        <begin position="222"/>
        <end position="286"/>
    </location>
</feature>
<dbReference type="InterPro" id="IPR050320">
    <property type="entry name" value="N5-glutamine_MTase"/>
</dbReference>
<name>A0A0D0Q5W6_9RHOB</name>
<dbReference type="NCBIfam" id="TIGR03534">
    <property type="entry name" value="RF_mod_PrmC"/>
    <property type="match status" value="1"/>
</dbReference>
<organism evidence="9 10">
    <name type="scientific">Wenxinia marina DSM 24838</name>
    <dbReference type="NCBI Taxonomy" id="1123501"/>
    <lineage>
        <taxon>Bacteria</taxon>
        <taxon>Pseudomonadati</taxon>
        <taxon>Pseudomonadota</taxon>
        <taxon>Alphaproteobacteria</taxon>
        <taxon>Rhodobacterales</taxon>
        <taxon>Roseobacteraceae</taxon>
        <taxon>Wenxinia</taxon>
    </lineage>
</organism>
<evidence type="ECO:0000256" key="2">
    <source>
        <dbReference type="ARBA" id="ARBA00022603"/>
    </source>
</evidence>
<evidence type="ECO:0000256" key="6">
    <source>
        <dbReference type="SAM" id="MobiDB-lite"/>
    </source>
</evidence>